<dbReference type="Pfam" id="PF14103">
    <property type="entry name" value="DUF4276"/>
    <property type="match status" value="1"/>
</dbReference>
<evidence type="ECO:0008006" key="3">
    <source>
        <dbReference type="Google" id="ProtNLM"/>
    </source>
</evidence>
<sequence length="186" mass="21331">MITLVFLLEEPSAQDALEGILPRILPPEVHTEYLVFEGKQDLEKRMTRKLRAWLRPNSLFVVLRDQDSGDCKVIKAGLIERCRDAEREALVRIACRELEAWFVGELEAVGEAFDQPNIGKQAQKAKFRTPDNLGSPVKELRRFIPTYQKRDGARKIGHYLDPSRNRSRSFQVFVEGVQRLVQGAVK</sequence>
<reference evidence="1 2" key="1">
    <citation type="journal article" date="2018" name="Genome Announc.">
        <title>Genome Sequence of Geothermobacter sp. HR-1 Iron Reducer from the Loihi Seamount.</title>
        <authorList>
            <person name="Smith H."/>
            <person name="Abuyen K."/>
            <person name="Tremblay J."/>
            <person name="Savalia P."/>
            <person name="Perez-Rodriguez I."/>
            <person name="Emerson D."/>
            <person name="Tully B."/>
            <person name="Amend J."/>
        </authorList>
    </citation>
    <scope>NUCLEOTIDE SEQUENCE [LARGE SCALE GENOMIC DNA]</scope>
    <source>
        <strain evidence="1 2">HR-1</strain>
    </source>
</reference>
<proteinExistence type="predicted"/>
<dbReference type="EMBL" id="PPFX01000013">
    <property type="protein sequence ID" value="PNU20418.1"/>
    <property type="molecule type" value="Genomic_DNA"/>
</dbReference>
<gene>
    <name evidence="1" type="ORF">C2E25_07595</name>
</gene>
<organism evidence="1 2">
    <name type="scientific">Geothermobacter hydrogeniphilus</name>
    <dbReference type="NCBI Taxonomy" id="1969733"/>
    <lineage>
        <taxon>Bacteria</taxon>
        <taxon>Pseudomonadati</taxon>
        <taxon>Thermodesulfobacteriota</taxon>
        <taxon>Desulfuromonadia</taxon>
        <taxon>Desulfuromonadales</taxon>
        <taxon>Geothermobacteraceae</taxon>
        <taxon>Geothermobacter</taxon>
    </lineage>
</organism>
<dbReference type="AlphaFoldDB" id="A0A2K2HAS5"/>
<comment type="caution">
    <text evidence="1">The sequence shown here is derived from an EMBL/GenBank/DDBJ whole genome shotgun (WGS) entry which is preliminary data.</text>
</comment>
<protein>
    <recommendedName>
        <fullName evidence="3">DUF4276 family protein</fullName>
    </recommendedName>
</protein>
<dbReference type="RefSeq" id="WP_103115160.1">
    <property type="nucleotide sequence ID" value="NZ_PPFX01000013.1"/>
</dbReference>
<dbReference type="Proteomes" id="UP000236340">
    <property type="component" value="Unassembled WGS sequence"/>
</dbReference>
<dbReference type="InterPro" id="IPR025455">
    <property type="entry name" value="DUF4276"/>
</dbReference>
<dbReference type="OrthoDB" id="283783at2"/>
<evidence type="ECO:0000313" key="2">
    <source>
        <dbReference type="Proteomes" id="UP000236340"/>
    </source>
</evidence>
<accession>A0A2K2HAS5</accession>
<name>A0A2K2HAS5_9BACT</name>
<evidence type="ECO:0000313" key="1">
    <source>
        <dbReference type="EMBL" id="PNU20418.1"/>
    </source>
</evidence>